<evidence type="ECO:0000313" key="11">
    <source>
        <dbReference type="Proteomes" id="UP001595912"/>
    </source>
</evidence>
<evidence type="ECO:0000256" key="6">
    <source>
        <dbReference type="ARBA" id="ARBA00023136"/>
    </source>
</evidence>
<feature type="transmembrane region" description="Helical" evidence="9">
    <location>
        <begin position="288"/>
        <end position="314"/>
    </location>
</feature>
<keyword evidence="5 9" id="KW-1133">Transmembrane helix</keyword>
<dbReference type="InterPro" id="IPR018584">
    <property type="entry name" value="GT87"/>
</dbReference>
<keyword evidence="4 9" id="KW-0812">Transmembrane</keyword>
<evidence type="ECO:0000256" key="8">
    <source>
        <dbReference type="SAM" id="MobiDB-lite"/>
    </source>
</evidence>
<feature type="region of interest" description="Disordered" evidence="8">
    <location>
        <begin position="419"/>
        <end position="438"/>
    </location>
</feature>
<evidence type="ECO:0000256" key="4">
    <source>
        <dbReference type="ARBA" id="ARBA00022692"/>
    </source>
</evidence>
<comment type="similarity">
    <text evidence="7">Belongs to the glycosyltransferase 87 family.</text>
</comment>
<keyword evidence="6 9" id="KW-0472">Membrane</keyword>
<organism evidence="10 11">
    <name type="scientific">Dactylosporangium cerinum</name>
    <dbReference type="NCBI Taxonomy" id="1434730"/>
    <lineage>
        <taxon>Bacteria</taxon>
        <taxon>Bacillati</taxon>
        <taxon>Actinomycetota</taxon>
        <taxon>Actinomycetes</taxon>
        <taxon>Micromonosporales</taxon>
        <taxon>Micromonosporaceae</taxon>
        <taxon>Dactylosporangium</taxon>
    </lineage>
</organism>
<evidence type="ECO:0000256" key="7">
    <source>
        <dbReference type="ARBA" id="ARBA00024033"/>
    </source>
</evidence>
<feature type="transmembrane region" description="Helical" evidence="9">
    <location>
        <begin position="15"/>
        <end position="37"/>
    </location>
</feature>
<evidence type="ECO:0000256" key="2">
    <source>
        <dbReference type="ARBA" id="ARBA00022475"/>
    </source>
</evidence>
<feature type="transmembrane region" description="Helical" evidence="9">
    <location>
        <begin position="225"/>
        <end position="253"/>
    </location>
</feature>
<name>A0ABV9VQG7_9ACTN</name>
<keyword evidence="2" id="KW-1003">Cell membrane</keyword>
<keyword evidence="3" id="KW-0808">Transferase</keyword>
<feature type="transmembrane region" description="Helical" evidence="9">
    <location>
        <begin position="158"/>
        <end position="176"/>
    </location>
</feature>
<evidence type="ECO:0000313" key="10">
    <source>
        <dbReference type="EMBL" id="MFC4998617.1"/>
    </source>
</evidence>
<dbReference type="EMBL" id="JBHSIU010000013">
    <property type="protein sequence ID" value="MFC4998617.1"/>
    <property type="molecule type" value="Genomic_DNA"/>
</dbReference>
<evidence type="ECO:0000256" key="3">
    <source>
        <dbReference type="ARBA" id="ARBA00022679"/>
    </source>
</evidence>
<accession>A0ABV9VQG7</accession>
<reference evidence="11" key="1">
    <citation type="journal article" date="2019" name="Int. J. Syst. Evol. Microbiol.">
        <title>The Global Catalogue of Microorganisms (GCM) 10K type strain sequencing project: providing services to taxonomists for standard genome sequencing and annotation.</title>
        <authorList>
            <consortium name="The Broad Institute Genomics Platform"/>
            <consortium name="The Broad Institute Genome Sequencing Center for Infectious Disease"/>
            <person name="Wu L."/>
            <person name="Ma J."/>
        </authorList>
    </citation>
    <scope>NUCLEOTIDE SEQUENCE [LARGE SCALE GENOMIC DNA]</scope>
    <source>
        <strain evidence="11">CGMCC 4.7152</strain>
    </source>
</reference>
<proteinExistence type="inferred from homology"/>
<feature type="transmembrane region" description="Helical" evidence="9">
    <location>
        <begin position="183"/>
        <end position="205"/>
    </location>
</feature>
<feature type="transmembrane region" description="Helical" evidence="9">
    <location>
        <begin position="350"/>
        <end position="368"/>
    </location>
</feature>
<gene>
    <name evidence="10" type="ORF">ACFPIJ_12310</name>
</gene>
<dbReference type="Pfam" id="PF09594">
    <property type="entry name" value="GT87"/>
    <property type="match status" value="1"/>
</dbReference>
<dbReference type="RefSeq" id="WP_380114869.1">
    <property type="nucleotide sequence ID" value="NZ_JBHSIU010000013.1"/>
</dbReference>
<feature type="transmembrane region" description="Helical" evidence="9">
    <location>
        <begin position="64"/>
        <end position="82"/>
    </location>
</feature>
<keyword evidence="11" id="KW-1185">Reference proteome</keyword>
<comment type="caution">
    <text evidence="10">The sequence shown here is derived from an EMBL/GenBank/DDBJ whole genome shotgun (WGS) entry which is preliminary data.</text>
</comment>
<evidence type="ECO:0000256" key="5">
    <source>
        <dbReference type="ARBA" id="ARBA00022989"/>
    </source>
</evidence>
<evidence type="ECO:0000256" key="1">
    <source>
        <dbReference type="ARBA" id="ARBA00004651"/>
    </source>
</evidence>
<sequence>MGAIATSSRARTSDAVLYGLSAVFAAITAFTSTLLPHRAWGEIAWWGYTAAFLITLVVLRRLLLTFVVFAAVTLVPLVTQAVQRAGGRTDRAQEEVLVVEQMGRRLLHTGTPYLDRPDIAALPAEDRLLGYSPYQPGMSIFGIPRALFGNHWWTDARIWFAVATVVALLWTLRLLADLVAPPGLVLVAQSVAVLPICTLTLTTGGDDLPVVSLSLLAMAFTARHRWAAAGIAIGLAGALKLFALPAALVLLVLALRATGRPVLADDSGRRGAAGASGLPAVAPGRRGAALFAAGAFGLPILVMLPALAVAPAAFVENVLRFPAGHGLVTSPAQSPLPGQLIASSTGAGRTIALSLLLAAGVAIGIWLLRRPPQDTRSAALVVTVGLTAAIMLLPSTRFGYLLYPAAFAALWWALRPPPTAPDSPDEPASRRPASSGAA</sequence>
<comment type="subcellular location">
    <subcellularLocation>
        <location evidence="1">Cell membrane</location>
        <topology evidence="1">Multi-pass membrane protein</topology>
    </subcellularLocation>
</comment>
<feature type="transmembrane region" description="Helical" evidence="9">
    <location>
        <begin position="375"/>
        <end position="392"/>
    </location>
</feature>
<dbReference type="Proteomes" id="UP001595912">
    <property type="component" value="Unassembled WGS sequence"/>
</dbReference>
<protein>
    <submittedName>
        <fullName evidence="10">Glycosyltransferase 87 family protein</fullName>
    </submittedName>
</protein>
<evidence type="ECO:0000256" key="9">
    <source>
        <dbReference type="SAM" id="Phobius"/>
    </source>
</evidence>